<comment type="caution">
    <text evidence="2">The sequence shown here is derived from an EMBL/GenBank/DDBJ whole genome shotgun (WGS) entry which is preliminary data.</text>
</comment>
<reference evidence="2 3" key="1">
    <citation type="journal article" date="2024" name="Chem. Sci.">
        <title>Discovery of megapolipeptins by genome mining of a Burkholderiales bacteria collection.</title>
        <authorList>
            <person name="Paulo B.S."/>
            <person name="Recchia M.J.J."/>
            <person name="Lee S."/>
            <person name="Fergusson C.H."/>
            <person name="Romanowski S.B."/>
            <person name="Hernandez A."/>
            <person name="Krull N."/>
            <person name="Liu D.Y."/>
            <person name="Cavanagh H."/>
            <person name="Bos A."/>
            <person name="Gray C.A."/>
            <person name="Murphy B.T."/>
            <person name="Linington R.G."/>
            <person name="Eustaquio A.S."/>
        </authorList>
    </citation>
    <scope>NUCLEOTIDE SEQUENCE [LARGE SCALE GENOMIC DNA]</scope>
    <source>
        <strain evidence="2 3">RL16-012-BIC-B</strain>
    </source>
</reference>
<gene>
    <name evidence="2" type="ORF">PQR66_13510</name>
</gene>
<organism evidence="2 3">
    <name type="scientific">Paraburkholderia agricolaris</name>
    <dbReference type="NCBI Taxonomy" id="2152888"/>
    <lineage>
        <taxon>Bacteria</taxon>
        <taxon>Pseudomonadati</taxon>
        <taxon>Pseudomonadota</taxon>
        <taxon>Betaproteobacteria</taxon>
        <taxon>Burkholderiales</taxon>
        <taxon>Burkholderiaceae</taxon>
        <taxon>Paraburkholderia</taxon>
    </lineage>
</organism>
<proteinExistence type="predicted"/>
<keyword evidence="3" id="KW-1185">Reference proteome</keyword>
<evidence type="ECO:0000256" key="1">
    <source>
        <dbReference type="SAM" id="MobiDB-lite"/>
    </source>
</evidence>
<sequence length="75" mass="8545">MIDDQVDKEEIEENRKRRETAALAQEHSEAIAPTQDSKDMNAEVPPKPKPWGKRVWTSLGVWNARTRVRHPGTPG</sequence>
<dbReference type="Proteomes" id="UP001629249">
    <property type="component" value="Unassembled WGS sequence"/>
</dbReference>
<evidence type="ECO:0000313" key="3">
    <source>
        <dbReference type="Proteomes" id="UP001629249"/>
    </source>
</evidence>
<name>A0ABW8ZN58_9BURK</name>
<feature type="compositionally biased region" description="Acidic residues" evidence="1">
    <location>
        <begin position="1"/>
        <end position="12"/>
    </location>
</feature>
<feature type="region of interest" description="Disordered" evidence="1">
    <location>
        <begin position="1"/>
        <end position="53"/>
    </location>
</feature>
<evidence type="ECO:0000313" key="2">
    <source>
        <dbReference type="EMBL" id="MFL9884055.1"/>
    </source>
</evidence>
<accession>A0ABW8ZN58</accession>
<dbReference type="EMBL" id="JAQQFN010000009">
    <property type="protein sequence ID" value="MFL9884055.1"/>
    <property type="molecule type" value="Genomic_DNA"/>
</dbReference>
<dbReference type="RefSeq" id="WP_153139042.1">
    <property type="nucleotide sequence ID" value="NZ_JAQQFH010000007.1"/>
</dbReference>
<protein>
    <submittedName>
        <fullName evidence="2">Uncharacterized protein</fullName>
    </submittedName>
</protein>